<dbReference type="GO" id="GO:0006308">
    <property type="term" value="P:DNA catabolic process"/>
    <property type="evidence" value="ECO:0007669"/>
    <property type="project" value="TreeGrafter"/>
</dbReference>
<sequence length="392" mass="43938">MRRSFFRRARTAKPAQSLTHLEIFTQLQLGIHPPLSAQRQFIQQHFEEEMHRRGITEAKLLAMEGRLCTRLLRQLLFERYLSVPFRLFTFDLEFSGPPVFGPDGPTEDIIEFGFYSPANDATFSFLVKPTSGRRVSTEVSALTGITPAMLEEQGLTFPAAWEQVMGVLMMPEPQELPGAEKRLLVLSHGGKLADVSLIKWTLEAHGMELPPSLLFGDTFHLIRDAHRRRPVTPDKHPPSWGLEDLVQWLKIPPTLPAHRAGNDAKMTWDALYHTLERYGDEDLTPREQLVSRFFDEEAKAAMSQGDQPHYLEPDGTLATEGANAEASMSLSLDLNFDEIFTSSGKRRGTAAAPPAAEAPEGTDDADIAGEGAEARRRAQEVEQHPHVHEFVI</sequence>
<comment type="caution">
    <text evidence="10">The sequence shown here is derived from an EMBL/GenBank/DDBJ whole genome shotgun (WGS) entry which is preliminary data.</text>
</comment>
<evidence type="ECO:0000313" key="10">
    <source>
        <dbReference type="EMBL" id="RNE99124.1"/>
    </source>
</evidence>
<evidence type="ECO:0000256" key="8">
    <source>
        <dbReference type="SAM" id="MobiDB-lite"/>
    </source>
</evidence>
<dbReference type="SMART" id="SM00479">
    <property type="entry name" value="EXOIII"/>
    <property type="match status" value="1"/>
</dbReference>
<organism evidence="10 11">
    <name type="scientific">Trypanosoma rangeli</name>
    <dbReference type="NCBI Taxonomy" id="5698"/>
    <lineage>
        <taxon>Eukaryota</taxon>
        <taxon>Discoba</taxon>
        <taxon>Euglenozoa</taxon>
        <taxon>Kinetoplastea</taxon>
        <taxon>Metakinetoplastina</taxon>
        <taxon>Trypanosomatida</taxon>
        <taxon>Trypanosomatidae</taxon>
        <taxon>Trypanosoma</taxon>
        <taxon>Herpetosoma</taxon>
    </lineage>
</organism>
<evidence type="ECO:0000256" key="5">
    <source>
        <dbReference type="ARBA" id="ARBA00022839"/>
    </source>
</evidence>
<dbReference type="SUPFAM" id="SSF53098">
    <property type="entry name" value="Ribonuclease H-like"/>
    <property type="match status" value="1"/>
</dbReference>
<dbReference type="CDD" id="cd06127">
    <property type="entry name" value="DEDDh"/>
    <property type="match status" value="1"/>
</dbReference>
<feature type="region of interest" description="Disordered" evidence="8">
    <location>
        <begin position="345"/>
        <end position="392"/>
    </location>
</feature>
<dbReference type="Gene3D" id="3.30.420.10">
    <property type="entry name" value="Ribonuclease H-like superfamily/Ribonuclease H"/>
    <property type="match status" value="1"/>
</dbReference>
<dbReference type="InterPro" id="IPR012337">
    <property type="entry name" value="RNaseH-like_sf"/>
</dbReference>
<dbReference type="InterPro" id="IPR040393">
    <property type="entry name" value="TREX1/2"/>
</dbReference>
<dbReference type="GeneID" id="40332305"/>
<dbReference type="OMA" id="NDARMTW"/>
<dbReference type="GO" id="GO:0008296">
    <property type="term" value="F:3'-5'-DNA exonuclease activity"/>
    <property type="evidence" value="ECO:0007669"/>
    <property type="project" value="TreeGrafter"/>
</dbReference>
<dbReference type="VEuPathDB" id="TriTrypDB:TRSC58_03546"/>
<evidence type="ECO:0000256" key="6">
    <source>
        <dbReference type="ARBA" id="ARBA00022842"/>
    </source>
</evidence>
<keyword evidence="5" id="KW-0269">Exonuclease</keyword>
<evidence type="ECO:0000256" key="4">
    <source>
        <dbReference type="ARBA" id="ARBA00022801"/>
    </source>
</evidence>
<evidence type="ECO:0000256" key="1">
    <source>
        <dbReference type="ARBA" id="ARBA00001946"/>
    </source>
</evidence>
<keyword evidence="3" id="KW-0479">Metal-binding</keyword>
<evidence type="ECO:0000313" key="11">
    <source>
        <dbReference type="Proteomes" id="UP000283634"/>
    </source>
</evidence>
<dbReference type="GO" id="GO:0046872">
    <property type="term" value="F:metal ion binding"/>
    <property type="evidence" value="ECO:0007669"/>
    <property type="project" value="UniProtKB-KW"/>
</dbReference>
<comment type="similarity">
    <text evidence="7">Belongs to the exonuclease superfamily. TREX family.</text>
</comment>
<keyword evidence="11" id="KW-1185">Reference proteome</keyword>
<evidence type="ECO:0000256" key="7">
    <source>
        <dbReference type="ARBA" id="ARBA00025769"/>
    </source>
</evidence>
<dbReference type="OrthoDB" id="239264at2759"/>
<evidence type="ECO:0000256" key="2">
    <source>
        <dbReference type="ARBA" id="ARBA00022722"/>
    </source>
</evidence>
<name>A0A3R7N9L3_TRYRA</name>
<dbReference type="Pfam" id="PF00929">
    <property type="entry name" value="RNase_T"/>
    <property type="match status" value="1"/>
</dbReference>
<feature type="domain" description="Exonuclease" evidence="9">
    <location>
        <begin position="86"/>
        <end position="280"/>
    </location>
</feature>
<dbReference type="GO" id="GO:0003676">
    <property type="term" value="F:nucleic acid binding"/>
    <property type="evidence" value="ECO:0007669"/>
    <property type="project" value="InterPro"/>
</dbReference>
<accession>A0A3R7N9L3</accession>
<feature type="compositionally biased region" description="Low complexity" evidence="8">
    <location>
        <begin position="349"/>
        <end position="359"/>
    </location>
</feature>
<proteinExistence type="inferred from homology"/>
<keyword evidence="2" id="KW-0540">Nuclease</keyword>
<reference evidence="10 11" key="1">
    <citation type="journal article" date="2018" name="BMC Genomics">
        <title>Genomic comparison of Trypanosoma conorhini and Trypanosoma rangeli to Trypanosoma cruzi strains of high and low virulence.</title>
        <authorList>
            <person name="Bradwell K.R."/>
            <person name="Koparde V.N."/>
            <person name="Matveyev A.V."/>
            <person name="Serrano M.G."/>
            <person name="Alves J.M."/>
            <person name="Parikh H."/>
            <person name="Huang B."/>
            <person name="Lee V."/>
            <person name="Espinosa-Alvarez O."/>
            <person name="Ortiz P.A."/>
            <person name="Costa-Martins A.G."/>
            <person name="Teixeira M.M."/>
            <person name="Buck G.A."/>
        </authorList>
    </citation>
    <scope>NUCLEOTIDE SEQUENCE [LARGE SCALE GENOMIC DNA]</scope>
    <source>
        <strain evidence="10 11">AM80</strain>
    </source>
</reference>
<dbReference type="AlphaFoldDB" id="A0A3R7N9L3"/>
<gene>
    <name evidence="10" type="ORF">TraAM80_08372</name>
</gene>
<dbReference type="Proteomes" id="UP000283634">
    <property type="component" value="Unassembled WGS sequence"/>
</dbReference>
<evidence type="ECO:0000256" key="3">
    <source>
        <dbReference type="ARBA" id="ARBA00022723"/>
    </source>
</evidence>
<keyword evidence="4" id="KW-0378">Hydrolase</keyword>
<dbReference type="PANTHER" id="PTHR13058:SF19">
    <property type="entry name" value="LD40940P"/>
    <property type="match status" value="1"/>
</dbReference>
<keyword evidence="6" id="KW-0460">Magnesium</keyword>
<evidence type="ECO:0000259" key="9">
    <source>
        <dbReference type="SMART" id="SM00479"/>
    </source>
</evidence>
<dbReference type="InterPro" id="IPR013520">
    <property type="entry name" value="Ribonucl_H"/>
</dbReference>
<feature type="compositionally biased region" description="Basic and acidic residues" evidence="8">
    <location>
        <begin position="372"/>
        <end position="392"/>
    </location>
</feature>
<dbReference type="RefSeq" id="XP_029235021.1">
    <property type="nucleotide sequence ID" value="XM_029385124.1"/>
</dbReference>
<protein>
    <recommendedName>
        <fullName evidence="9">Exonuclease domain-containing protein</fullName>
    </recommendedName>
</protein>
<dbReference type="EMBL" id="MKGL01000408">
    <property type="protein sequence ID" value="RNE99124.1"/>
    <property type="molecule type" value="Genomic_DNA"/>
</dbReference>
<comment type="cofactor">
    <cofactor evidence="1">
        <name>Mg(2+)</name>
        <dbReference type="ChEBI" id="CHEBI:18420"/>
    </cofactor>
</comment>
<dbReference type="GO" id="GO:0005737">
    <property type="term" value="C:cytoplasm"/>
    <property type="evidence" value="ECO:0007669"/>
    <property type="project" value="TreeGrafter"/>
</dbReference>
<dbReference type="PANTHER" id="PTHR13058">
    <property type="entry name" value="THREE PRIME REPAIR EXONUCLEASE 1, 2"/>
    <property type="match status" value="1"/>
</dbReference>
<dbReference type="InterPro" id="IPR036397">
    <property type="entry name" value="RNaseH_sf"/>
</dbReference>